<dbReference type="SUPFAM" id="SSF51556">
    <property type="entry name" value="Metallo-dependent hydrolases"/>
    <property type="match status" value="1"/>
</dbReference>
<proteinExistence type="inferred from homology"/>
<dbReference type="GO" id="GO:0016787">
    <property type="term" value="F:hydrolase activity"/>
    <property type="evidence" value="ECO:0007669"/>
    <property type="project" value="InterPro"/>
</dbReference>
<comment type="caution">
    <text evidence="3">The sequence shown here is derived from an EMBL/GenBank/DDBJ whole genome shotgun (WGS) entry which is preliminary data.</text>
</comment>
<reference evidence="3 4" key="1">
    <citation type="journal article" date="2014" name="Nature">
        <title>An environmental bacterial taxon with a large and distinct metabolic repertoire.</title>
        <authorList>
            <person name="Wilson M.C."/>
            <person name="Mori T."/>
            <person name="Ruckert C."/>
            <person name="Uria A.R."/>
            <person name="Helf M.J."/>
            <person name="Takada K."/>
            <person name="Gernert C."/>
            <person name="Steffens U.A."/>
            <person name="Heycke N."/>
            <person name="Schmitt S."/>
            <person name="Rinke C."/>
            <person name="Helfrich E.J."/>
            <person name="Brachmann A.O."/>
            <person name="Gurgui C."/>
            <person name="Wakimoto T."/>
            <person name="Kracht M."/>
            <person name="Crusemann M."/>
            <person name="Hentschel U."/>
            <person name="Abe I."/>
            <person name="Matsunaga S."/>
            <person name="Kalinowski J."/>
            <person name="Takeyama H."/>
            <person name="Piel J."/>
        </authorList>
    </citation>
    <scope>NUCLEOTIDE SEQUENCE [LARGE SCALE GENOMIC DNA]</scope>
    <source>
        <strain evidence="4">TSY1</strain>
        <plasmid evidence="3">pTSY</plasmid>
    </source>
</reference>
<dbReference type="InterPro" id="IPR052350">
    <property type="entry name" value="Metallo-dep_Lactonases"/>
</dbReference>
<gene>
    <name evidence="3" type="ORF">ETSY1_46360</name>
</gene>
<keyword evidence="4" id="KW-1185">Reference proteome</keyword>
<evidence type="ECO:0000313" key="3">
    <source>
        <dbReference type="EMBL" id="ETX03720.1"/>
    </source>
</evidence>
<dbReference type="Proteomes" id="UP000019141">
    <property type="component" value="Unassembled WGS sequence"/>
</dbReference>
<dbReference type="EMBL" id="AZHW01000011">
    <property type="protein sequence ID" value="ETX03720.1"/>
    <property type="molecule type" value="Genomic_DNA"/>
</dbReference>
<sequence length="240" mass="26878">MMDAAGVDRAVVHPVMWDPDSNELAVEAARAYPDRFAIMGWVYLDQPAQRALLETWKSRPGMKGLRFYFSDPQSLTWPDDGNLDWVFPVAERLGIPVSLQAAAFLPRVGEIAERHPGLRLSVDHMGVPRATVGAEGAYRHLDQLIALAKHPNVAVKATGQAGYATDAYPFSSIHDALHRVFDAFGPQRMFWGTDITRMHCTWRQCVTLFTEELPWLKGADLDWVMGQAWCDWIGWDVGAA</sequence>
<dbReference type="PANTHER" id="PTHR43569:SF2">
    <property type="entry name" value="AMIDOHYDROLASE-RELATED DOMAIN-CONTAINING PROTEIN"/>
    <property type="match status" value="1"/>
</dbReference>
<keyword evidence="3" id="KW-0614">Plasmid</keyword>
<feature type="domain" description="Amidohydrolase-related" evidence="2">
    <location>
        <begin position="18"/>
        <end position="194"/>
    </location>
</feature>
<protein>
    <recommendedName>
        <fullName evidence="2">Amidohydrolase-related domain-containing protein</fullName>
    </recommendedName>
</protein>
<comment type="similarity">
    <text evidence="1">Belongs to the metallo-dependent hydrolases superfamily.</text>
</comment>
<dbReference type="Gene3D" id="3.20.20.140">
    <property type="entry name" value="Metal-dependent hydrolases"/>
    <property type="match status" value="1"/>
</dbReference>
<dbReference type="InterPro" id="IPR006680">
    <property type="entry name" value="Amidohydro-rel"/>
</dbReference>
<geneLocation type="plasmid" evidence="3">
    <name>pTSY</name>
</geneLocation>
<name>W4M0M2_ENTF1</name>
<evidence type="ECO:0000259" key="2">
    <source>
        <dbReference type="Pfam" id="PF04909"/>
    </source>
</evidence>
<dbReference type="HOGENOM" id="CLU_044590_2_2_7"/>
<organism evidence="3 4">
    <name type="scientific">Entotheonella factor</name>
    <dbReference type="NCBI Taxonomy" id="1429438"/>
    <lineage>
        <taxon>Bacteria</taxon>
        <taxon>Pseudomonadati</taxon>
        <taxon>Nitrospinota/Tectimicrobiota group</taxon>
        <taxon>Candidatus Tectimicrobiota</taxon>
        <taxon>Candidatus Entotheonellia</taxon>
        <taxon>Candidatus Entotheonellales</taxon>
        <taxon>Candidatus Entotheonellaceae</taxon>
        <taxon>Candidatus Entotheonella</taxon>
    </lineage>
</organism>
<dbReference type="AlphaFoldDB" id="W4M0M2"/>
<accession>W4M0M2</accession>
<evidence type="ECO:0000313" key="4">
    <source>
        <dbReference type="Proteomes" id="UP000019141"/>
    </source>
</evidence>
<dbReference type="PANTHER" id="PTHR43569">
    <property type="entry name" value="AMIDOHYDROLASE"/>
    <property type="match status" value="1"/>
</dbReference>
<evidence type="ECO:0000256" key="1">
    <source>
        <dbReference type="ARBA" id="ARBA00038310"/>
    </source>
</evidence>
<dbReference type="InterPro" id="IPR032466">
    <property type="entry name" value="Metal_Hydrolase"/>
</dbReference>
<dbReference type="Pfam" id="PF04909">
    <property type="entry name" value="Amidohydro_2"/>
    <property type="match status" value="1"/>
</dbReference>